<name>A0ABW4EHC3_9RHOB</name>
<dbReference type="Pfam" id="PF00072">
    <property type="entry name" value="Response_reg"/>
    <property type="match status" value="1"/>
</dbReference>
<evidence type="ECO:0000313" key="8">
    <source>
        <dbReference type="EMBL" id="MFD1510041.1"/>
    </source>
</evidence>
<keyword evidence="3" id="KW-0805">Transcription regulation</keyword>
<dbReference type="PROSITE" id="PS50110">
    <property type="entry name" value="RESPONSE_REGULATORY"/>
    <property type="match status" value="1"/>
</dbReference>
<dbReference type="SUPFAM" id="SSF52172">
    <property type="entry name" value="CheY-like"/>
    <property type="match status" value="1"/>
</dbReference>
<comment type="caution">
    <text evidence="8">The sequence shown here is derived from an EMBL/GenBank/DDBJ whole genome shotgun (WGS) entry which is preliminary data.</text>
</comment>
<keyword evidence="9" id="KW-1185">Reference proteome</keyword>
<keyword evidence="5" id="KW-0804">Transcription</keyword>
<dbReference type="SUPFAM" id="SSF46894">
    <property type="entry name" value="C-terminal effector domain of the bipartite response regulators"/>
    <property type="match status" value="1"/>
</dbReference>
<keyword evidence="1 6" id="KW-0597">Phosphoprotein</keyword>
<dbReference type="PANTHER" id="PTHR48111">
    <property type="entry name" value="REGULATOR OF RPOS"/>
    <property type="match status" value="1"/>
</dbReference>
<dbReference type="InterPro" id="IPR000792">
    <property type="entry name" value="Tscrpt_reg_LuxR_C"/>
</dbReference>
<dbReference type="Gene3D" id="3.40.50.2300">
    <property type="match status" value="1"/>
</dbReference>
<organism evidence="8 9">
    <name type="scientific">Lacimonas salitolerans</name>
    <dbReference type="NCBI Taxonomy" id="1323750"/>
    <lineage>
        <taxon>Bacteria</taxon>
        <taxon>Pseudomonadati</taxon>
        <taxon>Pseudomonadota</taxon>
        <taxon>Alphaproteobacteria</taxon>
        <taxon>Rhodobacterales</taxon>
        <taxon>Paracoccaceae</taxon>
        <taxon>Lacimonas</taxon>
    </lineage>
</organism>
<dbReference type="InterPro" id="IPR016032">
    <property type="entry name" value="Sig_transdc_resp-reg_C-effctor"/>
</dbReference>
<evidence type="ECO:0000256" key="4">
    <source>
        <dbReference type="ARBA" id="ARBA00023125"/>
    </source>
</evidence>
<evidence type="ECO:0000313" key="9">
    <source>
        <dbReference type="Proteomes" id="UP001597186"/>
    </source>
</evidence>
<dbReference type="Gene3D" id="1.10.10.10">
    <property type="entry name" value="Winged helix-like DNA-binding domain superfamily/Winged helix DNA-binding domain"/>
    <property type="match status" value="1"/>
</dbReference>
<gene>
    <name evidence="8" type="ORF">ACFTOW_11580</name>
</gene>
<evidence type="ECO:0000256" key="5">
    <source>
        <dbReference type="ARBA" id="ARBA00023163"/>
    </source>
</evidence>
<keyword evidence="4" id="KW-0238">DNA-binding</keyword>
<feature type="domain" description="Response regulatory" evidence="7">
    <location>
        <begin position="1"/>
        <end position="73"/>
    </location>
</feature>
<dbReference type="PRINTS" id="PR00038">
    <property type="entry name" value="HTHLUXR"/>
</dbReference>
<dbReference type="SMART" id="SM00421">
    <property type="entry name" value="HTH_LUXR"/>
    <property type="match status" value="1"/>
</dbReference>
<evidence type="ECO:0000256" key="2">
    <source>
        <dbReference type="ARBA" id="ARBA00023012"/>
    </source>
</evidence>
<dbReference type="InterPro" id="IPR011006">
    <property type="entry name" value="CheY-like_superfamily"/>
</dbReference>
<sequence>MVLCDITMPGMDGHDLLAAMRAPDSGMRDIPIIFLTARDTREDLLEGKRSGAEDYLVKPVDFELMLASVDARLAHARRLSDRDAQADAGFGPDGMQGERIKLALLDRLSVGVLLVDPEGQIGFANDRARALAARTGAFFLDDRLRMATANLTTQLREMIATVAHAAARGEDLLRGMTVPCRSGDRDGGDLSLICMPVDAGMGQAGVAIFLSDPAHPFACPPDALSCLFGLTRAEAQVTQALVSGRQRAEVAQDLGISQTTVAFHLRNIFEKTGTNRQAELVGRIMRAFAAIG</sequence>
<dbReference type="InterPro" id="IPR039420">
    <property type="entry name" value="WalR-like"/>
</dbReference>
<dbReference type="Proteomes" id="UP001597186">
    <property type="component" value="Unassembled WGS sequence"/>
</dbReference>
<dbReference type="PANTHER" id="PTHR48111:SF1">
    <property type="entry name" value="TWO-COMPONENT RESPONSE REGULATOR ORR33"/>
    <property type="match status" value="1"/>
</dbReference>
<dbReference type="CDD" id="cd06170">
    <property type="entry name" value="LuxR_C_like"/>
    <property type="match status" value="1"/>
</dbReference>
<evidence type="ECO:0000256" key="1">
    <source>
        <dbReference type="ARBA" id="ARBA00022553"/>
    </source>
</evidence>
<dbReference type="Pfam" id="PF00196">
    <property type="entry name" value="GerE"/>
    <property type="match status" value="1"/>
</dbReference>
<feature type="modified residue" description="4-aspartylphosphate" evidence="6">
    <location>
        <position position="5"/>
    </location>
</feature>
<evidence type="ECO:0000256" key="3">
    <source>
        <dbReference type="ARBA" id="ARBA00023015"/>
    </source>
</evidence>
<protein>
    <submittedName>
        <fullName evidence="8">Response regulator</fullName>
    </submittedName>
</protein>
<dbReference type="InterPro" id="IPR036388">
    <property type="entry name" value="WH-like_DNA-bd_sf"/>
</dbReference>
<keyword evidence="2" id="KW-0902">Two-component regulatory system</keyword>
<reference evidence="9" key="1">
    <citation type="journal article" date="2019" name="Int. J. Syst. Evol. Microbiol.">
        <title>The Global Catalogue of Microorganisms (GCM) 10K type strain sequencing project: providing services to taxonomists for standard genome sequencing and annotation.</title>
        <authorList>
            <consortium name="The Broad Institute Genomics Platform"/>
            <consortium name="The Broad Institute Genome Sequencing Center for Infectious Disease"/>
            <person name="Wu L."/>
            <person name="Ma J."/>
        </authorList>
    </citation>
    <scope>NUCLEOTIDE SEQUENCE [LARGE SCALE GENOMIC DNA]</scope>
    <source>
        <strain evidence="9">CGMCC 1.12477</strain>
    </source>
</reference>
<dbReference type="EMBL" id="JBHUDD010000058">
    <property type="protein sequence ID" value="MFD1510041.1"/>
    <property type="molecule type" value="Genomic_DNA"/>
</dbReference>
<accession>A0ABW4EHC3</accession>
<dbReference type="RefSeq" id="WP_379915805.1">
    <property type="nucleotide sequence ID" value="NZ_JBHUDD010000058.1"/>
</dbReference>
<evidence type="ECO:0000256" key="6">
    <source>
        <dbReference type="PROSITE-ProRule" id="PRU00169"/>
    </source>
</evidence>
<dbReference type="InterPro" id="IPR001789">
    <property type="entry name" value="Sig_transdc_resp-reg_receiver"/>
</dbReference>
<proteinExistence type="predicted"/>
<evidence type="ECO:0000259" key="7">
    <source>
        <dbReference type="PROSITE" id="PS50110"/>
    </source>
</evidence>